<reference evidence="6 7" key="1">
    <citation type="submission" date="2020-02" db="EMBL/GenBank/DDBJ databases">
        <title>Characterization of phylogenetic diversity of novel bifidobacterial species isolated in Czech ZOOs.</title>
        <authorList>
            <person name="Lugli G.A."/>
            <person name="Vera N.B."/>
            <person name="Ventura M."/>
        </authorList>
    </citation>
    <scope>NUCLEOTIDE SEQUENCE [LARGE SCALE GENOMIC DNA]</scope>
    <source>
        <strain evidence="6 7">DSM 109957</strain>
    </source>
</reference>
<evidence type="ECO:0000313" key="7">
    <source>
        <dbReference type="Proteomes" id="UP000532194"/>
    </source>
</evidence>
<dbReference type="SUPFAM" id="SSF53448">
    <property type="entry name" value="Nucleotide-diphospho-sugar transferases"/>
    <property type="match status" value="1"/>
</dbReference>
<name>A0A7Y0HTF3_9BIFI</name>
<gene>
    <name evidence="6" type="ORF">G1C95_1239</name>
</gene>
<keyword evidence="3 6" id="KW-0808">Transferase</keyword>
<accession>A0A7Y0HTF3</accession>
<keyword evidence="4" id="KW-0472">Membrane</keyword>
<dbReference type="RefSeq" id="WP_169172092.1">
    <property type="nucleotide sequence ID" value="NZ_JAAIII010000003.1"/>
</dbReference>
<keyword evidence="4" id="KW-0812">Transmembrane</keyword>
<dbReference type="Pfam" id="PF00535">
    <property type="entry name" value="Glycos_transf_2"/>
    <property type="match status" value="1"/>
</dbReference>
<keyword evidence="4" id="KW-1133">Transmembrane helix</keyword>
<proteinExistence type="inferred from homology"/>
<evidence type="ECO:0000259" key="5">
    <source>
        <dbReference type="Pfam" id="PF00535"/>
    </source>
</evidence>
<dbReference type="Gene3D" id="3.90.550.10">
    <property type="entry name" value="Spore Coat Polysaccharide Biosynthesis Protein SpsA, Chain A"/>
    <property type="match status" value="1"/>
</dbReference>
<feature type="transmembrane region" description="Helical" evidence="4">
    <location>
        <begin position="424"/>
        <end position="448"/>
    </location>
</feature>
<evidence type="ECO:0000313" key="6">
    <source>
        <dbReference type="EMBL" id="NMM94052.1"/>
    </source>
</evidence>
<evidence type="ECO:0000256" key="3">
    <source>
        <dbReference type="ARBA" id="ARBA00022679"/>
    </source>
</evidence>
<dbReference type="GO" id="GO:0016757">
    <property type="term" value="F:glycosyltransferase activity"/>
    <property type="evidence" value="ECO:0007669"/>
    <property type="project" value="UniProtKB-KW"/>
</dbReference>
<sequence length="484" mass="54570">MESKQQDGRDLERDYGDGFAGWGEGVDDVANDDLSHDDMAYEARRDHPLIGCVIPAYNEEDSIASVLEALLAQTVIPDEIHVVVNNSTDRTVQEAKPFAGLHRKECRGMPITCAVYVHDIGENPDKKVGALNYGFAMVEAFDYFLGVDGDTVAHEDCVELLLDEIRSNQHIGGVSAIYTVDDRGVRGPIRRWLVAGQRQQFAAFNIKAMQQSREVPVLGGQFSIFSIDALKAVMEANKQMTPWITQSEVEDSLLSLQLKSAGYNLKISASARADVGGMLTMRALDGQQVKWNAGAVELMRSYKFHPCLRQRWLEHISMFFNAYNRFAFVFLLAASLRIGAFVFFPIWLVPVAASILLNTKIALKMRARDHRDVLFALLFLPAEMYLWIRIAHFLRGWWKSLVGRRGDNWAAQARAEKGKGRAYVIPWIVWWLIIVLLVVGMAYLPLIIQTRILFWGWLVLAVITAAQTLAMAFQFLRPTRGYLV</sequence>
<dbReference type="EMBL" id="JAAIII010000003">
    <property type="protein sequence ID" value="NMM94052.1"/>
    <property type="molecule type" value="Genomic_DNA"/>
</dbReference>
<dbReference type="PANTHER" id="PTHR43630">
    <property type="entry name" value="POLY-BETA-1,6-N-ACETYL-D-GLUCOSAMINE SYNTHASE"/>
    <property type="match status" value="1"/>
</dbReference>
<protein>
    <submittedName>
        <fullName evidence="6">Glycosyl transferase</fullName>
    </submittedName>
</protein>
<dbReference type="CDD" id="cd06423">
    <property type="entry name" value="CESA_like"/>
    <property type="match status" value="1"/>
</dbReference>
<feature type="domain" description="Glycosyltransferase 2-like" evidence="5">
    <location>
        <begin position="53"/>
        <end position="231"/>
    </location>
</feature>
<keyword evidence="7" id="KW-1185">Reference proteome</keyword>
<dbReference type="Proteomes" id="UP000532194">
    <property type="component" value="Unassembled WGS sequence"/>
</dbReference>
<dbReference type="InterPro" id="IPR001173">
    <property type="entry name" value="Glyco_trans_2-like"/>
</dbReference>
<dbReference type="PANTHER" id="PTHR43630:SF1">
    <property type="entry name" value="POLY-BETA-1,6-N-ACETYL-D-GLUCOSAMINE SYNTHASE"/>
    <property type="match status" value="1"/>
</dbReference>
<dbReference type="AlphaFoldDB" id="A0A7Y0HTF3"/>
<comment type="similarity">
    <text evidence="1">Belongs to the glycosyltransferase 2 family.</text>
</comment>
<feature type="transmembrane region" description="Helical" evidence="4">
    <location>
        <begin position="373"/>
        <end position="394"/>
    </location>
</feature>
<evidence type="ECO:0000256" key="1">
    <source>
        <dbReference type="ARBA" id="ARBA00006739"/>
    </source>
</evidence>
<evidence type="ECO:0000256" key="2">
    <source>
        <dbReference type="ARBA" id="ARBA00022676"/>
    </source>
</evidence>
<evidence type="ECO:0000256" key="4">
    <source>
        <dbReference type="SAM" id="Phobius"/>
    </source>
</evidence>
<organism evidence="6 7">
    <name type="scientific">Bifidobacterium oedipodis</name>
    <dbReference type="NCBI Taxonomy" id="2675322"/>
    <lineage>
        <taxon>Bacteria</taxon>
        <taxon>Bacillati</taxon>
        <taxon>Actinomycetota</taxon>
        <taxon>Actinomycetes</taxon>
        <taxon>Bifidobacteriales</taxon>
        <taxon>Bifidobacteriaceae</taxon>
        <taxon>Bifidobacterium</taxon>
    </lineage>
</organism>
<dbReference type="InterPro" id="IPR029044">
    <property type="entry name" value="Nucleotide-diphossugar_trans"/>
</dbReference>
<feature type="transmembrane region" description="Helical" evidence="4">
    <location>
        <begin position="454"/>
        <end position="476"/>
    </location>
</feature>
<comment type="caution">
    <text evidence="6">The sequence shown here is derived from an EMBL/GenBank/DDBJ whole genome shotgun (WGS) entry which is preliminary data.</text>
</comment>
<keyword evidence="2" id="KW-0328">Glycosyltransferase</keyword>
<feature type="transmembrane region" description="Helical" evidence="4">
    <location>
        <begin position="326"/>
        <end position="353"/>
    </location>
</feature>